<keyword evidence="1" id="KW-1133">Transmembrane helix</keyword>
<dbReference type="Proteomes" id="UP001159100">
    <property type="component" value="Unassembled WGS sequence"/>
</dbReference>
<accession>A0ABT6QWV7</accession>
<reference evidence="2 3" key="1">
    <citation type="submission" date="2023-02" db="EMBL/GenBank/DDBJ databases">
        <title>Pseudomonas chrutzelriedensis sp. nov., a potently antifungal strain isolated from moss.</title>
        <authorList>
            <person name="Schnyder A."/>
            <person name="Kalawong R."/>
            <person name="Eberl L."/>
            <person name="Agnoli K."/>
        </authorList>
    </citation>
    <scope>NUCLEOTIDE SEQUENCE [LARGE SCALE GENOMIC DNA]</scope>
    <source>
        <strain evidence="2 3">681</strain>
    </source>
</reference>
<feature type="transmembrane region" description="Helical" evidence="1">
    <location>
        <begin position="43"/>
        <end position="68"/>
    </location>
</feature>
<sequence length="141" mass="15387">MHTWKRFLILFVVSLLALVLFVCSIAGTPENPNDLSDTSGVPAAYMFATFIMAFGVFSWGVSLVGLLVRRLVSDERANFKKFIIFISSLPLFLTSAFGAFSVAVFSYDSIIGLLGGILFFSVMACLCLTSLPVSKIKRAQV</sequence>
<evidence type="ECO:0000313" key="2">
    <source>
        <dbReference type="EMBL" id="MDI2595391.1"/>
    </source>
</evidence>
<keyword evidence="1" id="KW-0812">Transmembrane</keyword>
<organism evidence="2 3">
    <name type="scientific">Pseudomonas fungipugnans</name>
    <dbReference type="NCBI Taxonomy" id="3024217"/>
    <lineage>
        <taxon>Bacteria</taxon>
        <taxon>Pseudomonadati</taxon>
        <taxon>Pseudomonadota</taxon>
        <taxon>Gammaproteobacteria</taxon>
        <taxon>Pseudomonadales</taxon>
        <taxon>Pseudomonadaceae</taxon>
        <taxon>Pseudomonas</taxon>
    </lineage>
</organism>
<comment type="caution">
    <text evidence="2">The sequence shown here is derived from an EMBL/GenBank/DDBJ whole genome shotgun (WGS) entry which is preliminary data.</text>
</comment>
<feature type="transmembrane region" description="Helical" evidence="1">
    <location>
        <begin position="110"/>
        <end position="131"/>
    </location>
</feature>
<keyword evidence="1" id="KW-0472">Membrane</keyword>
<protein>
    <submittedName>
        <fullName evidence="2">Uncharacterized protein</fullName>
    </submittedName>
</protein>
<evidence type="ECO:0000256" key="1">
    <source>
        <dbReference type="SAM" id="Phobius"/>
    </source>
</evidence>
<name>A0ABT6QWV7_9PSED</name>
<gene>
    <name evidence="2" type="ORF">POF45_28795</name>
</gene>
<dbReference type="RefSeq" id="WP_282317336.1">
    <property type="nucleotide sequence ID" value="NZ_JARBWL010000002.1"/>
</dbReference>
<proteinExistence type="predicted"/>
<feature type="transmembrane region" description="Helical" evidence="1">
    <location>
        <begin position="82"/>
        <end position="104"/>
    </location>
</feature>
<evidence type="ECO:0000313" key="3">
    <source>
        <dbReference type="Proteomes" id="UP001159100"/>
    </source>
</evidence>
<keyword evidence="3" id="KW-1185">Reference proteome</keyword>
<dbReference type="EMBL" id="JARBWL010000002">
    <property type="protein sequence ID" value="MDI2595391.1"/>
    <property type="molecule type" value="Genomic_DNA"/>
</dbReference>